<protein>
    <submittedName>
        <fullName evidence="1">Uncharacterized protein</fullName>
    </submittedName>
</protein>
<accession>X6LF42</accession>
<reference evidence="1 2" key="1">
    <citation type="journal article" date="2013" name="Curr. Biol.">
        <title>The Genome of the Foraminiferan Reticulomyxa filosa.</title>
        <authorList>
            <person name="Glockner G."/>
            <person name="Hulsmann N."/>
            <person name="Schleicher M."/>
            <person name="Noegel A.A."/>
            <person name="Eichinger L."/>
            <person name="Gallinger C."/>
            <person name="Pawlowski J."/>
            <person name="Sierra R."/>
            <person name="Euteneuer U."/>
            <person name="Pillet L."/>
            <person name="Moustafa A."/>
            <person name="Platzer M."/>
            <person name="Groth M."/>
            <person name="Szafranski K."/>
            <person name="Schliwa M."/>
        </authorList>
    </citation>
    <scope>NUCLEOTIDE SEQUENCE [LARGE SCALE GENOMIC DNA]</scope>
</reference>
<dbReference type="AlphaFoldDB" id="X6LF42"/>
<evidence type="ECO:0000313" key="1">
    <source>
        <dbReference type="EMBL" id="ETO00194.1"/>
    </source>
</evidence>
<dbReference type="Proteomes" id="UP000023152">
    <property type="component" value="Unassembled WGS sequence"/>
</dbReference>
<keyword evidence="2" id="KW-1185">Reference proteome</keyword>
<evidence type="ECO:0000313" key="2">
    <source>
        <dbReference type="Proteomes" id="UP000023152"/>
    </source>
</evidence>
<gene>
    <name evidence="1" type="ORF">RFI_37253</name>
</gene>
<feature type="non-terminal residue" evidence="1">
    <location>
        <position position="164"/>
    </location>
</feature>
<comment type="caution">
    <text evidence="1">The sequence shown here is derived from an EMBL/GenBank/DDBJ whole genome shotgun (WGS) entry which is preliminary data.</text>
</comment>
<sequence>MLFNSLKNIECSYFNFFKLQTSHYFSLIKQKHFRFLFNKKGNYPQTQMGPLYEPQHKFKSYEIFFVSFFFSNTINLRQHTPSPSLSSPLIIYNSFLFDQISQKRIVLSHDPGHITVELPILFFITNGEYPTDNICFVCLLNTQICLPDRISHKRTLKSSDTDNI</sequence>
<organism evidence="1 2">
    <name type="scientific">Reticulomyxa filosa</name>
    <dbReference type="NCBI Taxonomy" id="46433"/>
    <lineage>
        <taxon>Eukaryota</taxon>
        <taxon>Sar</taxon>
        <taxon>Rhizaria</taxon>
        <taxon>Retaria</taxon>
        <taxon>Foraminifera</taxon>
        <taxon>Monothalamids</taxon>
        <taxon>Reticulomyxidae</taxon>
        <taxon>Reticulomyxa</taxon>
    </lineage>
</organism>
<dbReference type="EMBL" id="ASPP01041692">
    <property type="protein sequence ID" value="ETO00194.1"/>
    <property type="molecule type" value="Genomic_DNA"/>
</dbReference>
<name>X6LF42_RETFI</name>
<proteinExistence type="predicted"/>